<gene>
    <name evidence="1" type="ORF">TIFTF001_036173</name>
</gene>
<keyword evidence="2" id="KW-1185">Reference proteome</keyword>
<reference evidence="1" key="1">
    <citation type="submission" date="2023-07" db="EMBL/GenBank/DDBJ databases">
        <title>draft genome sequence of fig (Ficus carica).</title>
        <authorList>
            <person name="Takahashi T."/>
            <person name="Nishimura K."/>
        </authorList>
    </citation>
    <scope>NUCLEOTIDE SEQUENCE</scope>
</reference>
<dbReference type="EMBL" id="BTGU01000406">
    <property type="protein sequence ID" value="GMN67109.1"/>
    <property type="molecule type" value="Genomic_DNA"/>
</dbReference>
<dbReference type="Proteomes" id="UP001187192">
    <property type="component" value="Unassembled WGS sequence"/>
</dbReference>
<name>A0AA88ECJ4_FICCA</name>
<dbReference type="AlphaFoldDB" id="A0AA88ECJ4"/>
<protein>
    <submittedName>
        <fullName evidence="1">Uncharacterized protein</fullName>
    </submittedName>
</protein>
<organism evidence="1 2">
    <name type="scientific">Ficus carica</name>
    <name type="common">Common fig</name>
    <dbReference type="NCBI Taxonomy" id="3494"/>
    <lineage>
        <taxon>Eukaryota</taxon>
        <taxon>Viridiplantae</taxon>
        <taxon>Streptophyta</taxon>
        <taxon>Embryophyta</taxon>
        <taxon>Tracheophyta</taxon>
        <taxon>Spermatophyta</taxon>
        <taxon>Magnoliopsida</taxon>
        <taxon>eudicotyledons</taxon>
        <taxon>Gunneridae</taxon>
        <taxon>Pentapetalae</taxon>
        <taxon>rosids</taxon>
        <taxon>fabids</taxon>
        <taxon>Rosales</taxon>
        <taxon>Moraceae</taxon>
        <taxon>Ficeae</taxon>
        <taxon>Ficus</taxon>
    </lineage>
</organism>
<comment type="caution">
    <text evidence="1">The sequence shown here is derived from an EMBL/GenBank/DDBJ whole genome shotgun (WGS) entry which is preliminary data.</text>
</comment>
<accession>A0AA88ECJ4</accession>
<evidence type="ECO:0000313" key="2">
    <source>
        <dbReference type="Proteomes" id="UP001187192"/>
    </source>
</evidence>
<sequence length="149" mass="15892">MTRGSGSKFETEVKVMFWDRDRVGFQDGGSGSGFEIGIHDRGWGRVWVLKPGRDWSQVLEPGLGLGFGTRVGARFRDGVGFRDGGRHCVSRSGFGTRVRVEIQDSGWGQIRDSRPGLGLGFRMGVKVGVGLGSESGLGTRSGSSLGTGV</sequence>
<evidence type="ECO:0000313" key="1">
    <source>
        <dbReference type="EMBL" id="GMN67109.1"/>
    </source>
</evidence>
<proteinExistence type="predicted"/>